<dbReference type="Pfam" id="PF00089">
    <property type="entry name" value="Trypsin"/>
    <property type="match status" value="1"/>
</dbReference>
<dbReference type="InterPro" id="IPR009003">
    <property type="entry name" value="Peptidase_S1_PA"/>
</dbReference>
<evidence type="ECO:0000259" key="6">
    <source>
        <dbReference type="PROSITE" id="PS50240"/>
    </source>
</evidence>
<dbReference type="STRING" id="568069.A0A1J1IIM8"/>
<reference evidence="7 8" key="1">
    <citation type="submission" date="2015-04" db="EMBL/GenBank/DDBJ databases">
        <authorList>
            <person name="Syromyatnikov M.Y."/>
            <person name="Popov V.N."/>
        </authorList>
    </citation>
    <scope>NUCLEOTIDE SEQUENCE [LARGE SCALE GENOMIC DNA]</scope>
</reference>
<evidence type="ECO:0000256" key="5">
    <source>
        <dbReference type="ARBA" id="ARBA00024195"/>
    </source>
</evidence>
<feature type="domain" description="Peptidase S1" evidence="6">
    <location>
        <begin position="104"/>
        <end position="287"/>
    </location>
</feature>
<evidence type="ECO:0000256" key="1">
    <source>
        <dbReference type="ARBA" id="ARBA00022670"/>
    </source>
</evidence>
<gene>
    <name evidence="7" type="primary">similar to Trypsin-2</name>
    <name evidence="7" type="ORF">CLUMA_CG012938</name>
</gene>
<evidence type="ECO:0000256" key="2">
    <source>
        <dbReference type="ARBA" id="ARBA00022801"/>
    </source>
</evidence>
<proteinExistence type="inferred from homology"/>
<dbReference type="OrthoDB" id="10059102at2759"/>
<dbReference type="SMART" id="SM00020">
    <property type="entry name" value="Tryp_SPc"/>
    <property type="match status" value="1"/>
</dbReference>
<dbReference type="InterPro" id="IPR043504">
    <property type="entry name" value="Peptidase_S1_PA_chymotrypsin"/>
</dbReference>
<dbReference type="FunFam" id="2.40.10.10:FF:000068">
    <property type="entry name" value="transmembrane protease serine 2"/>
    <property type="match status" value="1"/>
</dbReference>
<dbReference type="GO" id="GO:0004252">
    <property type="term" value="F:serine-type endopeptidase activity"/>
    <property type="evidence" value="ECO:0007669"/>
    <property type="project" value="InterPro"/>
</dbReference>
<keyword evidence="1" id="KW-0645">Protease</keyword>
<name>A0A1J1IIM8_9DIPT</name>
<keyword evidence="4" id="KW-1015">Disulfide bond</keyword>
<accession>A0A1J1IIM8</accession>
<dbReference type="EMBL" id="CVRI01000051">
    <property type="protein sequence ID" value="CRK99626.1"/>
    <property type="molecule type" value="Genomic_DNA"/>
</dbReference>
<keyword evidence="2" id="KW-0378">Hydrolase</keyword>
<keyword evidence="8" id="KW-1185">Reference proteome</keyword>
<dbReference type="InterPro" id="IPR018114">
    <property type="entry name" value="TRYPSIN_HIS"/>
</dbReference>
<evidence type="ECO:0000256" key="3">
    <source>
        <dbReference type="ARBA" id="ARBA00022825"/>
    </source>
</evidence>
<keyword evidence="3" id="KW-0720">Serine protease</keyword>
<evidence type="ECO:0000313" key="7">
    <source>
        <dbReference type="EMBL" id="CRK99626.1"/>
    </source>
</evidence>
<dbReference type="GO" id="GO:0006508">
    <property type="term" value="P:proteolysis"/>
    <property type="evidence" value="ECO:0007669"/>
    <property type="project" value="UniProtKB-KW"/>
</dbReference>
<dbReference type="PANTHER" id="PTHR24276">
    <property type="entry name" value="POLYSERASE-RELATED"/>
    <property type="match status" value="1"/>
</dbReference>
<dbReference type="PROSITE" id="PS50240">
    <property type="entry name" value="TRYPSIN_DOM"/>
    <property type="match status" value="1"/>
</dbReference>
<dbReference type="AlphaFoldDB" id="A0A1J1IIM8"/>
<evidence type="ECO:0000256" key="4">
    <source>
        <dbReference type="ARBA" id="ARBA00023157"/>
    </source>
</evidence>
<dbReference type="PROSITE" id="PS00134">
    <property type="entry name" value="TRYPSIN_HIS"/>
    <property type="match status" value="1"/>
</dbReference>
<organism evidence="7 8">
    <name type="scientific">Clunio marinus</name>
    <dbReference type="NCBI Taxonomy" id="568069"/>
    <lineage>
        <taxon>Eukaryota</taxon>
        <taxon>Metazoa</taxon>
        <taxon>Ecdysozoa</taxon>
        <taxon>Arthropoda</taxon>
        <taxon>Hexapoda</taxon>
        <taxon>Insecta</taxon>
        <taxon>Pterygota</taxon>
        <taxon>Neoptera</taxon>
        <taxon>Endopterygota</taxon>
        <taxon>Diptera</taxon>
        <taxon>Nematocera</taxon>
        <taxon>Chironomoidea</taxon>
        <taxon>Chironomidae</taxon>
        <taxon>Clunio</taxon>
    </lineage>
</organism>
<dbReference type="CDD" id="cd00190">
    <property type="entry name" value="Tryp_SPc"/>
    <property type="match status" value="1"/>
</dbReference>
<sequence length="287" mass="32007">MRHGDGRKILTLKLIMQRKQKKSRKKHFSKCFPLLCCVRELRVGDEVKNANFLMNTSIISFLMLIAFSAGEKGLKAGRLKGSGLFRARIPSRLQSNNITFRSYILNGTPADIRDYPFKLSLRLFGELACSASVIAPRWALTAAHCLEMNLPPELITLYGGSSNRITGGVEFAVEEYILHPDYNLTTLDCDVGVIKIKNSFVGHRNIWPSVLANEACNTTTGMTVCLAGWGMNEDFEFPEELHEIQQTILDQDECYNLWGGDITNRMLCGAVENGVDSCIGCSQAVQF</sequence>
<dbReference type="InterPro" id="IPR050430">
    <property type="entry name" value="Peptidase_S1"/>
</dbReference>
<dbReference type="InterPro" id="IPR001254">
    <property type="entry name" value="Trypsin_dom"/>
</dbReference>
<comment type="similarity">
    <text evidence="5">Belongs to the peptidase S1 family. CLIP subfamily.</text>
</comment>
<dbReference type="Gene3D" id="2.40.10.10">
    <property type="entry name" value="Trypsin-like serine proteases"/>
    <property type="match status" value="1"/>
</dbReference>
<dbReference type="SUPFAM" id="SSF50494">
    <property type="entry name" value="Trypsin-like serine proteases"/>
    <property type="match status" value="1"/>
</dbReference>
<evidence type="ECO:0000313" key="8">
    <source>
        <dbReference type="Proteomes" id="UP000183832"/>
    </source>
</evidence>
<protein>
    <submittedName>
        <fullName evidence="7">CLUMA_CG012938, isoform A</fullName>
    </submittedName>
</protein>
<dbReference type="Proteomes" id="UP000183832">
    <property type="component" value="Unassembled WGS sequence"/>
</dbReference>
<dbReference type="PANTHER" id="PTHR24276:SF91">
    <property type="entry name" value="AT26814P-RELATED"/>
    <property type="match status" value="1"/>
</dbReference>